<accession>A0A7C9FP52</accession>
<dbReference type="EMBL" id="GISG01280244">
    <property type="protein sequence ID" value="MBA4678744.1"/>
    <property type="molecule type" value="Transcribed_RNA"/>
</dbReference>
<reference evidence="2" key="1">
    <citation type="journal article" date="2013" name="J. Plant Res.">
        <title>Effect of fungi and light on seed germination of three Opuntia species from semiarid lands of central Mexico.</title>
        <authorList>
            <person name="Delgado-Sanchez P."/>
            <person name="Jimenez-Bremont J.F."/>
            <person name="Guerrero-Gonzalez Mde L."/>
            <person name="Flores J."/>
        </authorList>
    </citation>
    <scope>NUCLEOTIDE SEQUENCE</scope>
    <source>
        <tissue evidence="2">Cladode</tissue>
    </source>
</reference>
<name>A0A7C9FP52_OPUST</name>
<sequence length="141" mass="15076">MCSSVFILRSSELNSDEKSSDKVLMHFFDDWPRSNNAETNDNSSSMCLSMSNTGNSTSDFLRLSTGHGTELGERNGNGNGNEERQRGQLNWGTGWGANPAASMGMGGPLAEALRSSTHSSPTSVLHQLPRGSDADTSYVTA</sequence>
<dbReference type="AlphaFoldDB" id="A0A7C9FP52"/>
<feature type="compositionally biased region" description="Polar residues" evidence="1">
    <location>
        <begin position="114"/>
        <end position="125"/>
    </location>
</feature>
<organism evidence="2">
    <name type="scientific">Opuntia streptacantha</name>
    <name type="common">Prickly pear cactus</name>
    <name type="synonym">Opuntia cardona</name>
    <dbReference type="NCBI Taxonomy" id="393608"/>
    <lineage>
        <taxon>Eukaryota</taxon>
        <taxon>Viridiplantae</taxon>
        <taxon>Streptophyta</taxon>
        <taxon>Embryophyta</taxon>
        <taxon>Tracheophyta</taxon>
        <taxon>Spermatophyta</taxon>
        <taxon>Magnoliopsida</taxon>
        <taxon>eudicotyledons</taxon>
        <taxon>Gunneridae</taxon>
        <taxon>Pentapetalae</taxon>
        <taxon>Caryophyllales</taxon>
        <taxon>Cactineae</taxon>
        <taxon>Cactaceae</taxon>
        <taxon>Opuntioideae</taxon>
        <taxon>Opuntia</taxon>
    </lineage>
</organism>
<proteinExistence type="predicted"/>
<evidence type="ECO:0000313" key="2">
    <source>
        <dbReference type="EMBL" id="MBA4678744.1"/>
    </source>
</evidence>
<reference evidence="2" key="2">
    <citation type="submission" date="2020-07" db="EMBL/GenBank/DDBJ databases">
        <authorList>
            <person name="Vera ALvarez R."/>
            <person name="Arias-Moreno D.M."/>
            <person name="Jimenez-Jacinto V."/>
            <person name="Jimenez-Bremont J.F."/>
            <person name="Swaminathan K."/>
            <person name="Moose S.P."/>
            <person name="Guerrero-Gonzalez M.L."/>
            <person name="Marino-Ramirez L."/>
            <person name="Landsman D."/>
            <person name="Rodriguez-Kessler M."/>
            <person name="Delgado-Sanchez P."/>
        </authorList>
    </citation>
    <scope>NUCLEOTIDE SEQUENCE</scope>
    <source>
        <tissue evidence="2">Cladode</tissue>
    </source>
</reference>
<evidence type="ECO:0000256" key="1">
    <source>
        <dbReference type="SAM" id="MobiDB-lite"/>
    </source>
</evidence>
<feature type="region of interest" description="Disordered" evidence="1">
    <location>
        <begin position="58"/>
        <end position="141"/>
    </location>
</feature>
<protein>
    <submittedName>
        <fullName evidence="2">Uncharacterized protein</fullName>
    </submittedName>
</protein>